<evidence type="ECO:0000313" key="1">
    <source>
        <dbReference type="EMBL" id="MCI72663.1"/>
    </source>
</evidence>
<dbReference type="EMBL" id="LXQA010822783">
    <property type="protein sequence ID" value="MCI72663.1"/>
    <property type="molecule type" value="Genomic_DNA"/>
</dbReference>
<dbReference type="AlphaFoldDB" id="A0A392UGG5"/>
<dbReference type="Proteomes" id="UP000265520">
    <property type="component" value="Unassembled WGS sequence"/>
</dbReference>
<evidence type="ECO:0000313" key="2">
    <source>
        <dbReference type="Proteomes" id="UP000265520"/>
    </source>
</evidence>
<feature type="non-terminal residue" evidence="1">
    <location>
        <position position="31"/>
    </location>
</feature>
<protein>
    <submittedName>
        <fullName evidence="1">Uncharacterized protein</fullName>
    </submittedName>
</protein>
<keyword evidence="2" id="KW-1185">Reference proteome</keyword>
<reference evidence="1 2" key="1">
    <citation type="journal article" date="2018" name="Front. Plant Sci.">
        <title>Red Clover (Trifolium pratense) and Zigzag Clover (T. medium) - A Picture of Genomic Similarities and Differences.</title>
        <authorList>
            <person name="Dluhosova J."/>
            <person name="Istvanek J."/>
            <person name="Nedelnik J."/>
            <person name="Repkova J."/>
        </authorList>
    </citation>
    <scope>NUCLEOTIDE SEQUENCE [LARGE SCALE GENOMIC DNA]</scope>
    <source>
        <strain evidence="2">cv. 10/8</strain>
        <tissue evidence="1">Leaf</tissue>
    </source>
</reference>
<proteinExistence type="predicted"/>
<organism evidence="1 2">
    <name type="scientific">Trifolium medium</name>
    <dbReference type="NCBI Taxonomy" id="97028"/>
    <lineage>
        <taxon>Eukaryota</taxon>
        <taxon>Viridiplantae</taxon>
        <taxon>Streptophyta</taxon>
        <taxon>Embryophyta</taxon>
        <taxon>Tracheophyta</taxon>
        <taxon>Spermatophyta</taxon>
        <taxon>Magnoliopsida</taxon>
        <taxon>eudicotyledons</taxon>
        <taxon>Gunneridae</taxon>
        <taxon>Pentapetalae</taxon>
        <taxon>rosids</taxon>
        <taxon>fabids</taxon>
        <taxon>Fabales</taxon>
        <taxon>Fabaceae</taxon>
        <taxon>Papilionoideae</taxon>
        <taxon>50 kb inversion clade</taxon>
        <taxon>NPAAA clade</taxon>
        <taxon>Hologalegina</taxon>
        <taxon>IRL clade</taxon>
        <taxon>Trifolieae</taxon>
        <taxon>Trifolium</taxon>
    </lineage>
</organism>
<sequence>MSASVTDTVYATGADSDTARAPVIAIELLQR</sequence>
<comment type="caution">
    <text evidence="1">The sequence shown here is derived from an EMBL/GenBank/DDBJ whole genome shotgun (WGS) entry which is preliminary data.</text>
</comment>
<accession>A0A392UGG5</accession>
<name>A0A392UGG5_9FABA</name>